<comment type="caution">
    <text evidence="1">The sequence shown here is derived from an EMBL/GenBank/DDBJ whole genome shotgun (WGS) entry which is preliminary data.</text>
</comment>
<protein>
    <submittedName>
        <fullName evidence="1">Uncharacterized protein</fullName>
    </submittedName>
</protein>
<name>A0A0F9KGS1_9ZZZZ</name>
<proteinExistence type="predicted"/>
<evidence type="ECO:0000313" key="1">
    <source>
        <dbReference type="EMBL" id="KKM73926.1"/>
    </source>
</evidence>
<gene>
    <name evidence="1" type="ORF">LCGC14_1405520</name>
</gene>
<sequence length="383" mass="41234">MFYTNQASPMTLTIGDTYHDIAINIGAAITGAGSSPWTEVTGAGPTPAWLQPYASTVIAGRDPATFWGIDHHYTMYMDTDPGLSEGTPYCVLVRFWINKNGIAMGVLDTAVADPDDPGYWSIVCKSRDFGATGSGAYGESDTPNYFMSMSESNGFDTVTDDTRISIYIWMWDECLIVQVKDADNASHDLQGGGGYIWSPVNSGLLGAVRGLAPHIWTMPGVYDAGVSQSFTDYYTLARISGWGGPSSSMNGAGPASWSPDVNYSILSTEHFNLRWFGELGEVYGSGTTDLNGDEIIQRIMFSFAGGSKLSSTPYLAVDASFFSSPWSEGIRIVRAGAVTPSYLGTVTIDGDTYTIIKNIDEILGSAHQPYDVVFLVPNVDLTV</sequence>
<dbReference type="AlphaFoldDB" id="A0A0F9KGS1"/>
<reference evidence="1" key="1">
    <citation type="journal article" date="2015" name="Nature">
        <title>Complex archaea that bridge the gap between prokaryotes and eukaryotes.</title>
        <authorList>
            <person name="Spang A."/>
            <person name="Saw J.H."/>
            <person name="Jorgensen S.L."/>
            <person name="Zaremba-Niedzwiedzka K."/>
            <person name="Martijn J."/>
            <person name="Lind A.E."/>
            <person name="van Eijk R."/>
            <person name="Schleper C."/>
            <person name="Guy L."/>
            <person name="Ettema T.J."/>
        </authorList>
    </citation>
    <scope>NUCLEOTIDE SEQUENCE</scope>
</reference>
<dbReference type="EMBL" id="LAZR01009223">
    <property type="protein sequence ID" value="KKM73926.1"/>
    <property type="molecule type" value="Genomic_DNA"/>
</dbReference>
<organism evidence="1">
    <name type="scientific">marine sediment metagenome</name>
    <dbReference type="NCBI Taxonomy" id="412755"/>
    <lineage>
        <taxon>unclassified sequences</taxon>
        <taxon>metagenomes</taxon>
        <taxon>ecological metagenomes</taxon>
    </lineage>
</organism>
<accession>A0A0F9KGS1</accession>